<dbReference type="Gene3D" id="1.10.540.10">
    <property type="entry name" value="Acyl-CoA dehydrogenase/oxidase, N-terminal domain"/>
    <property type="match status" value="1"/>
</dbReference>
<comment type="caution">
    <text evidence="8">The sequence shown here is derived from an EMBL/GenBank/DDBJ whole genome shotgun (WGS) entry which is preliminary data.</text>
</comment>
<dbReference type="Pfam" id="PF02771">
    <property type="entry name" value="Acyl-CoA_dh_N"/>
    <property type="match status" value="1"/>
</dbReference>
<comment type="similarity">
    <text evidence="2">Belongs to the acyl-CoA dehydrogenase family.</text>
</comment>
<dbReference type="InterPro" id="IPR013786">
    <property type="entry name" value="AcylCoA_DH/ox_N"/>
</dbReference>
<dbReference type="InterPro" id="IPR037069">
    <property type="entry name" value="AcylCoA_DH/ox_N_sf"/>
</dbReference>
<accession>A0ABV2XCB3</accession>
<evidence type="ECO:0000313" key="9">
    <source>
        <dbReference type="Proteomes" id="UP001550535"/>
    </source>
</evidence>
<evidence type="ECO:0000259" key="6">
    <source>
        <dbReference type="Pfam" id="PF00441"/>
    </source>
</evidence>
<evidence type="ECO:0000256" key="2">
    <source>
        <dbReference type="ARBA" id="ARBA00009347"/>
    </source>
</evidence>
<dbReference type="InterPro" id="IPR009100">
    <property type="entry name" value="AcylCoA_DH/oxidase_NM_dom_sf"/>
</dbReference>
<keyword evidence="4" id="KW-0274">FAD</keyword>
<dbReference type="Pfam" id="PF00441">
    <property type="entry name" value="Acyl-CoA_dh_1"/>
    <property type="match status" value="1"/>
</dbReference>
<reference evidence="8 9" key="1">
    <citation type="submission" date="2024-06" db="EMBL/GenBank/DDBJ databases">
        <title>The Natural Products Discovery Center: Release of the First 8490 Sequenced Strains for Exploring Actinobacteria Biosynthetic Diversity.</title>
        <authorList>
            <person name="Kalkreuter E."/>
            <person name="Kautsar S.A."/>
            <person name="Yang D."/>
            <person name="Bader C.D."/>
            <person name="Teijaro C.N."/>
            <person name="Fluegel L."/>
            <person name="Davis C.M."/>
            <person name="Simpson J.R."/>
            <person name="Lauterbach L."/>
            <person name="Steele A.D."/>
            <person name="Gui C."/>
            <person name="Meng S."/>
            <person name="Li G."/>
            <person name="Viehrig K."/>
            <person name="Ye F."/>
            <person name="Su P."/>
            <person name="Kiefer A.F."/>
            <person name="Nichols A."/>
            <person name="Cepeda A.J."/>
            <person name="Yan W."/>
            <person name="Fan B."/>
            <person name="Jiang Y."/>
            <person name="Adhikari A."/>
            <person name="Zheng C.-J."/>
            <person name="Schuster L."/>
            <person name="Cowan T.M."/>
            <person name="Smanski M.J."/>
            <person name="Chevrette M.G."/>
            <person name="De Carvalho L.P.S."/>
            <person name="Shen B."/>
        </authorList>
    </citation>
    <scope>NUCLEOTIDE SEQUENCE [LARGE SCALE GENOMIC DNA]</scope>
    <source>
        <strain evidence="8 9">NPDC019434</strain>
    </source>
</reference>
<dbReference type="SUPFAM" id="SSF47203">
    <property type="entry name" value="Acyl-CoA dehydrogenase C-terminal domain-like"/>
    <property type="match status" value="1"/>
</dbReference>
<evidence type="ECO:0000259" key="7">
    <source>
        <dbReference type="Pfam" id="PF02771"/>
    </source>
</evidence>
<dbReference type="InterPro" id="IPR036250">
    <property type="entry name" value="AcylCo_DH-like_C"/>
</dbReference>
<dbReference type="EMBL" id="JBEYBR010000041">
    <property type="protein sequence ID" value="MEU2123543.1"/>
    <property type="molecule type" value="Genomic_DNA"/>
</dbReference>
<dbReference type="Gene3D" id="1.20.140.10">
    <property type="entry name" value="Butyryl-CoA Dehydrogenase, subunit A, domain 3"/>
    <property type="match status" value="1"/>
</dbReference>
<sequence length="365" mass="38134">MNEDTQLLDTDIESALREVVRGLLADRCDPALLVRAYDSEHTLAGDLWKPLGTELGLAGLLVPESRGGAGGSARDAAVVCEEIGRFVAPVPFLTSSVLAATVALAGESDLVAQIAGGHTVAALLTPLSTTSIARIPAVHIDEAQRLSGRITSVAGALEADTLLAVVPRAQGLEIHALDASDAHIEPVVSLDMTRPLADIEIEDAPGRVVVSASAGETALRAALRTATAMLACEQVGIAAQCLDMTVNYVKLRRQFGRAVGGFQALKHRLADLYVEVETARAAARYAAATLAAADPDTETATALAAAYCSQVAVHVAEEAVQLHGGIGMTWEHPAHLYLKRAKADQIALGTPAHHRERLADLVGID</sequence>
<protein>
    <submittedName>
        <fullName evidence="8">Acyl-CoA dehydrogenase family protein</fullName>
        <ecNumber evidence="8">1.-.-.-</ecNumber>
    </submittedName>
</protein>
<proteinExistence type="inferred from homology"/>
<feature type="domain" description="Acyl-CoA dehydrogenase/oxidase C-terminal" evidence="6">
    <location>
        <begin position="220"/>
        <end position="360"/>
    </location>
</feature>
<dbReference type="Proteomes" id="UP001550535">
    <property type="component" value="Unassembled WGS sequence"/>
</dbReference>
<comment type="cofactor">
    <cofactor evidence="1">
        <name>FAD</name>
        <dbReference type="ChEBI" id="CHEBI:57692"/>
    </cofactor>
</comment>
<evidence type="ECO:0000256" key="4">
    <source>
        <dbReference type="ARBA" id="ARBA00022827"/>
    </source>
</evidence>
<organism evidence="8 9">
    <name type="scientific">Nocardia niwae</name>
    <dbReference type="NCBI Taxonomy" id="626084"/>
    <lineage>
        <taxon>Bacteria</taxon>
        <taxon>Bacillati</taxon>
        <taxon>Actinomycetota</taxon>
        <taxon>Actinomycetes</taxon>
        <taxon>Mycobacteriales</taxon>
        <taxon>Nocardiaceae</taxon>
        <taxon>Nocardia</taxon>
    </lineage>
</organism>
<name>A0ABV2XCB3_9NOCA</name>
<evidence type="ECO:0000313" key="8">
    <source>
        <dbReference type="EMBL" id="MEU2123543.1"/>
    </source>
</evidence>
<dbReference type="InterPro" id="IPR009075">
    <property type="entry name" value="AcylCo_DH/oxidase_C"/>
</dbReference>
<dbReference type="RefSeq" id="WP_357808845.1">
    <property type="nucleotide sequence ID" value="NZ_JBEYBM010000023.1"/>
</dbReference>
<dbReference type="PANTHER" id="PTHR43884:SF20">
    <property type="entry name" value="ACYL-COA DEHYDROGENASE FADE28"/>
    <property type="match status" value="1"/>
</dbReference>
<dbReference type="GO" id="GO:0016491">
    <property type="term" value="F:oxidoreductase activity"/>
    <property type="evidence" value="ECO:0007669"/>
    <property type="project" value="UniProtKB-KW"/>
</dbReference>
<dbReference type="EC" id="1.-.-.-" evidence="8"/>
<feature type="domain" description="Acyl-CoA dehydrogenase/oxidase N-terminal" evidence="7">
    <location>
        <begin position="12"/>
        <end position="107"/>
    </location>
</feature>
<dbReference type="PANTHER" id="PTHR43884">
    <property type="entry name" value="ACYL-COA DEHYDROGENASE"/>
    <property type="match status" value="1"/>
</dbReference>
<keyword evidence="3" id="KW-0285">Flavoprotein</keyword>
<evidence type="ECO:0000256" key="1">
    <source>
        <dbReference type="ARBA" id="ARBA00001974"/>
    </source>
</evidence>
<dbReference type="SUPFAM" id="SSF56645">
    <property type="entry name" value="Acyl-CoA dehydrogenase NM domain-like"/>
    <property type="match status" value="1"/>
</dbReference>
<evidence type="ECO:0000256" key="5">
    <source>
        <dbReference type="ARBA" id="ARBA00023002"/>
    </source>
</evidence>
<gene>
    <name evidence="8" type="ORF">ABZ507_17165</name>
</gene>
<keyword evidence="5 8" id="KW-0560">Oxidoreductase</keyword>
<evidence type="ECO:0000256" key="3">
    <source>
        <dbReference type="ARBA" id="ARBA00022630"/>
    </source>
</evidence>
<keyword evidence="9" id="KW-1185">Reference proteome</keyword>